<dbReference type="GO" id="GO:0004622">
    <property type="term" value="F:phosphatidylcholine lysophospholipase activity"/>
    <property type="evidence" value="ECO:0007669"/>
    <property type="project" value="TreeGrafter"/>
</dbReference>
<evidence type="ECO:0000259" key="1">
    <source>
        <dbReference type="Pfam" id="PF13472"/>
    </source>
</evidence>
<dbReference type="InterPro" id="IPR036514">
    <property type="entry name" value="SGNH_hydro_sf"/>
</dbReference>
<dbReference type="InterPro" id="IPR013830">
    <property type="entry name" value="SGNH_hydro"/>
</dbReference>
<proteinExistence type="predicted"/>
<dbReference type="InterPro" id="IPR051532">
    <property type="entry name" value="Ester_Hydrolysis_Enzymes"/>
</dbReference>
<keyword evidence="3" id="KW-1185">Reference proteome</keyword>
<dbReference type="HOGENOM" id="CLU_051180_1_2_7"/>
<accession>Q3A7F4</accession>
<dbReference type="AlphaFoldDB" id="Q3A7F4"/>
<dbReference type="PANTHER" id="PTHR30383">
    <property type="entry name" value="THIOESTERASE 1/PROTEASE 1/LYSOPHOSPHOLIPASE L1"/>
    <property type="match status" value="1"/>
</dbReference>
<dbReference type="Gene3D" id="3.40.50.1110">
    <property type="entry name" value="SGNH hydrolase"/>
    <property type="match status" value="1"/>
</dbReference>
<sequence length="209" mass="22450">MPTVRRIAPWSVALIGVALAMLAAGCRDRTPRLQPLPAQAVILAFGDSITAGNGAPGDASYPAKLQELTGWQTINAGVPGEISAEGARRLPGVLRRYHPDLVVLCHGGNDLLRRMASQTTVTHLATMIETIRHSGAQVVLLSVPRPGILPRPADFYQQVAEQYRVPLENEALTEILRDNALKSDLIHPNADGYRKLAEAVAAMLKRSGA</sequence>
<keyword evidence="2" id="KW-0449">Lipoprotein</keyword>
<evidence type="ECO:0000313" key="2">
    <source>
        <dbReference type="EMBL" id="ABA87690.2"/>
    </source>
</evidence>
<dbReference type="PROSITE" id="PS51257">
    <property type="entry name" value="PROKAR_LIPOPROTEIN"/>
    <property type="match status" value="1"/>
</dbReference>
<keyword evidence="2" id="KW-0378">Hydrolase</keyword>
<organism evidence="2 3">
    <name type="scientific">Syntrophotalea carbinolica (strain DSM 2380 / NBRC 103641 / GraBd1)</name>
    <name type="common">Pelobacter carbinolicus</name>
    <dbReference type="NCBI Taxonomy" id="338963"/>
    <lineage>
        <taxon>Bacteria</taxon>
        <taxon>Pseudomonadati</taxon>
        <taxon>Thermodesulfobacteriota</taxon>
        <taxon>Desulfuromonadia</taxon>
        <taxon>Desulfuromonadales</taxon>
        <taxon>Syntrophotaleaceae</taxon>
        <taxon>Syntrophotalea</taxon>
    </lineage>
</organism>
<evidence type="ECO:0000313" key="3">
    <source>
        <dbReference type="Proteomes" id="UP000002534"/>
    </source>
</evidence>
<dbReference type="PANTHER" id="PTHR30383:SF24">
    <property type="entry name" value="THIOESTERASE 1_PROTEASE 1_LYSOPHOSPHOLIPASE L1"/>
    <property type="match status" value="1"/>
</dbReference>
<reference evidence="3" key="1">
    <citation type="submission" date="2005-10" db="EMBL/GenBank/DDBJ databases">
        <title>Complete sequence of Pelobacter carbinolicus DSM 2380.</title>
        <authorList>
            <person name="Copeland A."/>
            <person name="Lucas S."/>
            <person name="Lapidus A."/>
            <person name="Barry K."/>
            <person name="Detter J.C."/>
            <person name="Glavina T."/>
            <person name="Hammon N."/>
            <person name="Israni S."/>
            <person name="Pitluck S."/>
            <person name="Chertkov O."/>
            <person name="Schmutz J."/>
            <person name="Larimer F."/>
            <person name="Land M."/>
            <person name="Kyrpides N."/>
            <person name="Ivanova N."/>
            <person name="Richardson P."/>
        </authorList>
    </citation>
    <scope>NUCLEOTIDE SEQUENCE [LARGE SCALE GENOMIC DNA]</scope>
    <source>
        <strain evidence="3">DSM 2380 / NBRC 103641 / GraBd1</strain>
    </source>
</reference>
<dbReference type="KEGG" id="pca:Pcar_0430"/>
<dbReference type="STRING" id="338963.Pcar_0430"/>
<protein>
    <submittedName>
        <fullName evidence="2">SGNH-hydrolase lipoprotein, lysophospholipase L1-like subgroup</fullName>
    </submittedName>
</protein>
<name>Q3A7F4_SYNC1</name>
<dbReference type="SUPFAM" id="SSF52266">
    <property type="entry name" value="SGNH hydrolase"/>
    <property type="match status" value="1"/>
</dbReference>
<dbReference type="EMBL" id="CP000142">
    <property type="protein sequence ID" value="ABA87690.2"/>
    <property type="molecule type" value="Genomic_DNA"/>
</dbReference>
<dbReference type="eggNOG" id="COG2755">
    <property type="taxonomic scope" value="Bacteria"/>
</dbReference>
<reference evidence="2 3" key="2">
    <citation type="journal article" date="2012" name="BMC Genomics">
        <title>The genome of Pelobacter carbinolicus reveals surprising metabolic capabilities and physiological features.</title>
        <authorList>
            <person name="Aklujkar M."/>
            <person name="Haveman S.A."/>
            <person name="Didonato R.Jr."/>
            <person name="Chertkov O."/>
            <person name="Han C.S."/>
            <person name="Land M.L."/>
            <person name="Brown P."/>
            <person name="Lovley D.R."/>
        </authorList>
    </citation>
    <scope>NUCLEOTIDE SEQUENCE [LARGE SCALE GENOMIC DNA]</scope>
    <source>
        <strain evidence="3">DSM 2380 / NBRC 103641 / GraBd1</strain>
    </source>
</reference>
<gene>
    <name evidence="2" type="ordered locus">Pcar_0430</name>
</gene>
<feature type="domain" description="SGNH hydrolase-type esterase" evidence="1">
    <location>
        <begin position="44"/>
        <end position="194"/>
    </location>
</feature>
<dbReference type="Proteomes" id="UP000002534">
    <property type="component" value="Chromosome"/>
</dbReference>
<dbReference type="CDD" id="cd01822">
    <property type="entry name" value="Lysophospholipase_L1_like"/>
    <property type="match status" value="1"/>
</dbReference>
<dbReference type="Pfam" id="PF13472">
    <property type="entry name" value="Lipase_GDSL_2"/>
    <property type="match status" value="1"/>
</dbReference>
<dbReference type="OrthoDB" id="9786188at2"/>